<name>C1AD77_GEMAT</name>
<gene>
    <name evidence="3" type="ordered locus">GAU_3412</name>
</gene>
<accession>C1AD77</accession>
<dbReference type="Pfam" id="PF13239">
    <property type="entry name" value="2TM"/>
    <property type="match status" value="1"/>
</dbReference>
<feature type="transmembrane region" description="Helical" evidence="1">
    <location>
        <begin position="52"/>
        <end position="71"/>
    </location>
</feature>
<dbReference type="AlphaFoldDB" id="C1AD77"/>
<keyword evidence="4" id="KW-1185">Reference proteome</keyword>
<evidence type="ECO:0000256" key="1">
    <source>
        <dbReference type="SAM" id="Phobius"/>
    </source>
</evidence>
<feature type="transmembrane region" description="Helical" evidence="1">
    <location>
        <begin position="24"/>
        <end position="46"/>
    </location>
</feature>
<dbReference type="HOGENOM" id="CLU_192139_0_0_0"/>
<evidence type="ECO:0000259" key="2">
    <source>
        <dbReference type="Pfam" id="PF13239"/>
    </source>
</evidence>
<protein>
    <recommendedName>
        <fullName evidence="2">2TM domain-containing protein</fullName>
    </recommendedName>
</protein>
<feature type="domain" description="2TM" evidence="2">
    <location>
        <begin position="22"/>
        <end position="72"/>
    </location>
</feature>
<reference evidence="4" key="1">
    <citation type="submission" date="2006-03" db="EMBL/GenBank/DDBJ databases">
        <title>Complete genome sequence of Gemmatimonas aurantiaca T-27 that represents a novel phylum Gemmatimonadetes.</title>
        <authorList>
            <person name="Takasaki K."/>
            <person name="Ichikawa N."/>
            <person name="Miura H."/>
            <person name="Matsushita S."/>
            <person name="Watanabe Y."/>
            <person name="Oguchi A."/>
            <person name="Ankai A."/>
            <person name="Yashiro I."/>
            <person name="Takahashi M."/>
            <person name="Terui Y."/>
            <person name="Fukui S."/>
            <person name="Yokoyama H."/>
            <person name="Tanikawa S."/>
            <person name="Hanada S."/>
            <person name="Kamagata Y."/>
            <person name="Fujita N."/>
        </authorList>
    </citation>
    <scope>NUCLEOTIDE SEQUENCE [LARGE SCALE GENOMIC DNA]</scope>
    <source>
        <strain evidence="4">T-27 / DSM 14586 / JCM 11422 / NBRC 100505</strain>
    </source>
</reference>
<evidence type="ECO:0000313" key="3">
    <source>
        <dbReference type="EMBL" id="BAH40454.1"/>
    </source>
</evidence>
<evidence type="ECO:0000313" key="4">
    <source>
        <dbReference type="Proteomes" id="UP000002209"/>
    </source>
</evidence>
<dbReference type="STRING" id="379066.GAU_3412"/>
<keyword evidence="1" id="KW-0472">Membrane</keyword>
<dbReference type="KEGG" id="gau:GAU_3412"/>
<dbReference type="InterPro" id="IPR025698">
    <property type="entry name" value="2TM_dom"/>
</dbReference>
<dbReference type="Proteomes" id="UP000002209">
    <property type="component" value="Chromosome"/>
</dbReference>
<proteinExistence type="predicted"/>
<keyword evidence="1" id="KW-1133">Transmembrane helix</keyword>
<organism evidence="3 4">
    <name type="scientific">Gemmatimonas aurantiaca (strain DSM 14586 / JCM 11422 / NBRC 100505 / T-27)</name>
    <dbReference type="NCBI Taxonomy" id="379066"/>
    <lineage>
        <taxon>Bacteria</taxon>
        <taxon>Pseudomonadati</taxon>
        <taxon>Gemmatimonadota</taxon>
        <taxon>Gemmatimonadia</taxon>
        <taxon>Gemmatimonadales</taxon>
        <taxon>Gemmatimonadaceae</taxon>
        <taxon>Gemmatimonas</taxon>
    </lineage>
</organism>
<dbReference type="EMBL" id="AP009153">
    <property type="protein sequence ID" value="BAH40454.1"/>
    <property type="molecule type" value="Genomic_DNA"/>
</dbReference>
<keyword evidence="1" id="KW-0812">Transmembrane</keyword>
<sequence>MEDTMNLQSREHDMKHLDPAHMRTGLRVHAIAFVVGIAAMLIINVLTGAPYWVAWVVPGWAIGLLSHWLSVRRPLARYDQQERAR</sequence>